<dbReference type="GO" id="GO:0019427">
    <property type="term" value="P:acetyl-CoA biosynthetic process from acetate"/>
    <property type="evidence" value="ECO:0007669"/>
    <property type="project" value="InterPro"/>
</dbReference>
<dbReference type="AlphaFoldDB" id="A0A1Y2BMM0"/>
<dbReference type="STRING" id="71784.A0A1Y2BMM0"/>
<dbReference type="GO" id="GO:0003987">
    <property type="term" value="F:acetate-CoA ligase activity"/>
    <property type="evidence" value="ECO:0007669"/>
    <property type="project" value="UniProtKB-UniRule"/>
</dbReference>
<dbReference type="InterPro" id="IPR032387">
    <property type="entry name" value="ACAS_N"/>
</dbReference>
<dbReference type="Gene3D" id="3.30.300.30">
    <property type="match status" value="1"/>
</dbReference>
<evidence type="ECO:0000259" key="8">
    <source>
        <dbReference type="Pfam" id="PF13193"/>
    </source>
</evidence>
<evidence type="ECO:0000256" key="3">
    <source>
        <dbReference type="ARBA" id="ARBA00022741"/>
    </source>
</evidence>
<evidence type="ECO:0000256" key="4">
    <source>
        <dbReference type="ARBA" id="ARBA00022840"/>
    </source>
</evidence>
<dbReference type="EC" id="6.2.1.1" evidence="5"/>
<dbReference type="OrthoDB" id="1706066at2759"/>
<gene>
    <name evidence="10" type="ORF">BCR39DRAFT_512543</name>
</gene>
<dbReference type="InterPro" id="IPR000873">
    <property type="entry name" value="AMP-dep_synth/lig_dom"/>
</dbReference>
<evidence type="ECO:0000313" key="11">
    <source>
        <dbReference type="Proteomes" id="UP000193986"/>
    </source>
</evidence>
<comment type="similarity">
    <text evidence="1 5">Belongs to the ATP-dependent AMP-binding enzyme family.</text>
</comment>
<evidence type="ECO:0000313" key="10">
    <source>
        <dbReference type="EMBL" id="ORY35847.1"/>
    </source>
</evidence>
<dbReference type="FunCoup" id="A0A1Y2BMM0">
    <property type="interactions" value="409"/>
</dbReference>
<evidence type="ECO:0000259" key="7">
    <source>
        <dbReference type="Pfam" id="PF00501"/>
    </source>
</evidence>
<proteinExistence type="inferred from homology"/>
<dbReference type="EMBL" id="MCFC01000001">
    <property type="protein sequence ID" value="ORY35847.1"/>
    <property type="molecule type" value="Genomic_DNA"/>
</dbReference>
<dbReference type="InterPro" id="IPR042099">
    <property type="entry name" value="ANL_N_sf"/>
</dbReference>
<dbReference type="InterPro" id="IPR025110">
    <property type="entry name" value="AMP-bd_C"/>
</dbReference>
<dbReference type="Proteomes" id="UP000193986">
    <property type="component" value="Unassembled WGS sequence"/>
</dbReference>
<dbReference type="Pfam" id="PF00501">
    <property type="entry name" value="AMP-binding"/>
    <property type="match status" value="1"/>
</dbReference>
<evidence type="ECO:0000256" key="5">
    <source>
        <dbReference type="RuleBase" id="RU361147"/>
    </source>
</evidence>
<dbReference type="Gene3D" id="3.40.50.12780">
    <property type="entry name" value="N-terminal domain of ligase-like"/>
    <property type="match status" value="1"/>
</dbReference>
<protein>
    <recommendedName>
        <fullName evidence="5">Acetyl-coenzyme A synthetase</fullName>
        <ecNumber evidence="5">6.2.1.1</ecNumber>
    </recommendedName>
</protein>
<feature type="domain" description="AMP-dependent synthetase/ligase" evidence="7">
    <location>
        <begin position="106"/>
        <end position="493"/>
    </location>
</feature>
<feature type="domain" description="Acetyl-coenzyme A synthetase N-terminal" evidence="9">
    <location>
        <begin position="58"/>
        <end position="104"/>
    </location>
</feature>
<dbReference type="GO" id="GO:0005524">
    <property type="term" value="F:ATP binding"/>
    <property type="evidence" value="ECO:0007669"/>
    <property type="project" value="UniProtKB-UniRule"/>
</dbReference>
<evidence type="ECO:0000256" key="2">
    <source>
        <dbReference type="ARBA" id="ARBA00022598"/>
    </source>
</evidence>
<comment type="catalytic activity">
    <reaction evidence="5">
        <text>acetate + ATP + CoA = acetyl-CoA + AMP + diphosphate</text>
        <dbReference type="Rhea" id="RHEA:23176"/>
        <dbReference type="ChEBI" id="CHEBI:30089"/>
        <dbReference type="ChEBI" id="CHEBI:30616"/>
        <dbReference type="ChEBI" id="CHEBI:33019"/>
        <dbReference type="ChEBI" id="CHEBI:57287"/>
        <dbReference type="ChEBI" id="CHEBI:57288"/>
        <dbReference type="ChEBI" id="CHEBI:456215"/>
        <dbReference type="EC" id="6.2.1.1"/>
    </reaction>
</comment>
<keyword evidence="11" id="KW-1185">Reference proteome</keyword>
<dbReference type="PROSITE" id="PS00455">
    <property type="entry name" value="AMP_BINDING"/>
    <property type="match status" value="1"/>
</dbReference>
<organism evidence="10 11">
    <name type="scientific">Naematelia encephala</name>
    <dbReference type="NCBI Taxonomy" id="71784"/>
    <lineage>
        <taxon>Eukaryota</taxon>
        <taxon>Fungi</taxon>
        <taxon>Dikarya</taxon>
        <taxon>Basidiomycota</taxon>
        <taxon>Agaricomycotina</taxon>
        <taxon>Tremellomycetes</taxon>
        <taxon>Tremellales</taxon>
        <taxon>Naemateliaceae</taxon>
        <taxon>Naematelia</taxon>
    </lineage>
</organism>
<dbReference type="InParanoid" id="A0A1Y2BMM0"/>
<sequence length="675" mass="74472">MASDGQHKVHGLPDSVDPSEDVFPPPPRLQGADGRPKPHIGPDYKAYLSEYSQTVGPDSDKWWGEKARECLDWYTPFKTVRAGGFEFGDVQWFPEGTLNASYNCLDRHFYKNPDKTAIIYEADEPSESREISYAELMRETCRVANVLKSWGVKKGDAVSVYLPMTWQAAAAFLACARIGAVHSAVFAGFSAESLRDRVNDCECRVVITTDEGRRGGKSIATKQIVDAALKQCPLVEHVLVLRRTGNKVPITEGRDKWWDEECAKVPTYAPCTPMSSEDPLFILYTSGSTGKPKGVVHCTAGYLLGAYLTVKYVFDVHADDKFACMADVGWITGHTYIVYGPLANGVTTTVFESTPVYPSASRYWDFVDKWKATHLYTAPTAIRLLRRMGEDHVKNHDLSSLRVLGSVGEPINPEAWHWYNDFAGKKQCAIVDTYWMTETGSICVTPLPGAIPTKPGSATFPFFGFDLEIIDPQSGKVLPGNDVEGVLVAKNPWPSLARSVFKDHKRYLETYMKPYPGYFFFGDGAARDSDGYLWIKGRVDDVINVSGHRLSTAEVESALILHKGVAETAVVGSADDITGQAVFAFVTMKPEFDYQATNETDLSKELAIQVRKVIGPFAAPKKIFLVGDLPKTRSGKIMRRILRKIVAGEGDQLGDLSSIADPSVVEDIKAKVAGK</sequence>
<dbReference type="NCBIfam" id="NF001208">
    <property type="entry name" value="PRK00174.1"/>
    <property type="match status" value="1"/>
</dbReference>
<reference evidence="10 11" key="1">
    <citation type="submission" date="2016-07" db="EMBL/GenBank/DDBJ databases">
        <title>Pervasive Adenine N6-methylation of Active Genes in Fungi.</title>
        <authorList>
            <consortium name="DOE Joint Genome Institute"/>
            <person name="Mondo S.J."/>
            <person name="Dannebaum R.O."/>
            <person name="Kuo R.C."/>
            <person name="Labutti K."/>
            <person name="Haridas S."/>
            <person name="Kuo A."/>
            <person name="Salamov A."/>
            <person name="Ahrendt S.R."/>
            <person name="Lipzen A."/>
            <person name="Sullivan W."/>
            <person name="Andreopoulos W.B."/>
            <person name="Clum A."/>
            <person name="Lindquist E."/>
            <person name="Daum C."/>
            <person name="Ramamoorthy G.K."/>
            <person name="Gryganskyi A."/>
            <person name="Culley D."/>
            <person name="Magnuson J.K."/>
            <person name="James T.Y."/>
            <person name="O'Malley M.A."/>
            <person name="Stajich J.E."/>
            <person name="Spatafora J.W."/>
            <person name="Visel A."/>
            <person name="Grigoriev I.V."/>
        </authorList>
    </citation>
    <scope>NUCLEOTIDE SEQUENCE [LARGE SCALE GENOMIC DNA]</scope>
    <source>
        <strain evidence="10 11">68-887.2</strain>
    </source>
</reference>
<dbReference type="FunFam" id="3.40.50.12780:FF:000001">
    <property type="entry name" value="Acetyl-coenzyme A synthetase"/>
    <property type="match status" value="1"/>
</dbReference>
<dbReference type="InterPro" id="IPR011904">
    <property type="entry name" value="Ac_CoA_lig"/>
</dbReference>
<dbReference type="InterPro" id="IPR045851">
    <property type="entry name" value="AMP-bd_C_sf"/>
</dbReference>
<dbReference type="CDD" id="cd05966">
    <property type="entry name" value="ACS"/>
    <property type="match status" value="1"/>
</dbReference>
<dbReference type="PANTHER" id="PTHR24095">
    <property type="entry name" value="ACETYL-COENZYME A SYNTHETASE"/>
    <property type="match status" value="1"/>
</dbReference>
<dbReference type="Pfam" id="PF16177">
    <property type="entry name" value="ACAS_N"/>
    <property type="match status" value="1"/>
</dbReference>
<dbReference type="PANTHER" id="PTHR24095:SF14">
    <property type="entry name" value="ACETYL-COENZYME A SYNTHETASE 1"/>
    <property type="match status" value="1"/>
</dbReference>
<dbReference type="GO" id="GO:0005829">
    <property type="term" value="C:cytosol"/>
    <property type="evidence" value="ECO:0007669"/>
    <property type="project" value="TreeGrafter"/>
</dbReference>
<keyword evidence="3 5" id="KW-0547">Nucleotide-binding</keyword>
<dbReference type="Pfam" id="PF13193">
    <property type="entry name" value="AMP-binding_C"/>
    <property type="match status" value="1"/>
</dbReference>
<keyword evidence="2 5" id="KW-0436">Ligase</keyword>
<feature type="domain" description="AMP-binding enzyme C-terminal" evidence="8">
    <location>
        <begin position="554"/>
        <end position="636"/>
    </location>
</feature>
<comment type="caution">
    <text evidence="10">The sequence shown here is derived from an EMBL/GenBank/DDBJ whole genome shotgun (WGS) entry which is preliminary data.</text>
</comment>
<dbReference type="InterPro" id="IPR020845">
    <property type="entry name" value="AMP-binding_CS"/>
</dbReference>
<name>A0A1Y2BMM0_9TREE</name>
<dbReference type="GO" id="GO:0016208">
    <property type="term" value="F:AMP binding"/>
    <property type="evidence" value="ECO:0007669"/>
    <property type="project" value="InterPro"/>
</dbReference>
<evidence type="ECO:0000256" key="1">
    <source>
        <dbReference type="ARBA" id="ARBA00006432"/>
    </source>
</evidence>
<feature type="region of interest" description="Disordered" evidence="6">
    <location>
        <begin position="1"/>
        <end position="39"/>
    </location>
</feature>
<accession>A0A1Y2BMM0</accession>
<keyword evidence="4 5" id="KW-0067">ATP-binding</keyword>
<evidence type="ECO:0000256" key="6">
    <source>
        <dbReference type="SAM" id="MobiDB-lite"/>
    </source>
</evidence>
<dbReference type="SUPFAM" id="SSF56801">
    <property type="entry name" value="Acetyl-CoA synthetase-like"/>
    <property type="match status" value="1"/>
</dbReference>
<dbReference type="NCBIfam" id="TIGR02188">
    <property type="entry name" value="Ac_CoA_lig_AcsA"/>
    <property type="match status" value="1"/>
</dbReference>
<evidence type="ECO:0000259" key="9">
    <source>
        <dbReference type="Pfam" id="PF16177"/>
    </source>
</evidence>